<protein>
    <submittedName>
        <fullName evidence="3">LLM class flavin-dependent oxidoreductase</fullName>
        <ecNumber evidence="3">1.-.-.-</ecNumber>
    </submittedName>
</protein>
<gene>
    <name evidence="3" type="ORF">ACFFGN_16275</name>
</gene>
<keyword evidence="4" id="KW-1185">Reference proteome</keyword>
<reference evidence="3 4" key="1">
    <citation type="submission" date="2024-09" db="EMBL/GenBank/DDBJ databases">
        <authorList>
            <person name="Sun Q."/>
            <person name="Mori K."/>
        </authorList>
    </citation>
    <scope>NUCLEOTIDE SEQUENCE [LARGE SCALE GENOMIC DNA]</scope>
    <source>
        <strain evidence="3 4">CGMCC 1.15906</strain>
    </source>
</reference>
<accession>A0ABV6QNT1</accession>
<name>A0ABV6QNT1_9ACTN</name>
<dbReference type="Gene3D" id="3.20.20.30">
    <property type="entry name" value="Luciferase-like domain"/>
    <property type="match status" value="1"/>
</dbReference>
<evidence type="ECO:0000259" key="2">
    <source>
        <dbReference type="Pfam" id="PF00296"/>
    </source>
</evidence>
<sequence>MRFGITILPEYTWAEAAPKWRRAEELGFDHAWTYDHLTWGGLPDHPWYGTTPTLTAAALVTERIRLGTFVTSPNFRHPLSLTREILALDDISGGRFVCGIGSGGGIDSTILGGDPLTPRQTVDRLAEFVALLDRLLLEDGVTVEGEYFSTNNARTRPGCIQQPRVPFVMAANGPRSLRLAVKYGAGWVTTGRKSDDFETWFASVEELSAKLDETLAKTPKPGFERHLALDSARYSLSSPEAFEHVVRRAHGLGFTDVITHYPRAEGVYAGSEEVLTEVATSVIPRLRKELAYT</sequence>
<evidence type="ECO:0000313" key="3">
    <source>
        <dbReference type="EMBL" id="MFC0625641.1"/>
    </source>
</evidence>
<evidence type="ECO:0000313" key="4">
    <source>
        <dbReference type="Proteomes" id="UP001589890"/>
    </source>
</evidence>
<feature type="domain" description="Luciferase-like" evidence="2">
    <location>
        <begin position="2"/>
        <end position="230"/>
    </location>
</feature>
<evidence type="ECO:0000256" key="1">
    <source>
        <dbReference type="ARBA" id="ARBA00023002"/>
    </source>
</evidence>
<dbReference type="InterPro" id="IPR036661">
    <property type="entry name" value="Luciferase-like_sf"/>
</dbReference>
<dbReference type="InterPro" id="IPR050564">
    <property type="entry name" value="F420-G6PD/mer"/>
</dbReference>
<dbReference type="Pfam" id="PF00296">
    <property type="entry name" value="Bac_luciferase"/>
    <property type="match status" value="1"/>
</dbReference>
<organism evidence="3 4">
    <name type="scientific">Kribbella deserti</name>
    <dbReference type="NCBI Taxonomy" id="1926257"/>
    <lineage>
        <taxon>Bacteria</taxon>
        <taxon>Bacillati</taxon>
        <taxon>Actinomycetota</taxon>
        <taxon>Actinomycetes</taxon>
        <taxon>Propionibacteriales</taxon>
        <taxon>Kribbellaceae</taxon>
        <taxon>Kribbella</taxon>
    </lineage>
</organism>
<dbReference type="PANTHER" id="PTHR43244:SF1">
    <property type="entry name" value="5,10-METHYLENETETRAHYDROMETHANOPTERIN REDUCTASE"/>
    <property type="match status" value="1"/>
</dbReference>
<dbReference type="SUPFAM" id="SSF51679">
    <property type="entry name" value="Bacterial luciferase-like"/>
    <property type="match status" value="1"/>
</dbReference>
<dbReference type="EMBL" id="JBHLTC010000018">
    <property type="protein sequence ID" value="MFC0625641.1"/>
    <property type="molecule type" value="Genomic_DNA"/>
</dbReference>
<dbReference type="EC" id="1.-.-.-" evidence="3"/>
<dbReference type="RefSeq" id="WP_380048262.1">
    <property type="nucleotide sequence ID" value="NZ_JBHLTC010000018.1"/>
</dbReference>
<keyword evidence="1 3" id="KW-0560">Oxidoreductase</keyword>
<dbReference type="Proteomes" id="UP001589890">
    <property type="component" value="Unassembled WGS sequence"/>
</dbReference>
<dbReference type="InterPro" id="IPR011251">
    <property type="entry name" value="Luciferase-like_dom"/>
</dbReference>
<dbReference type="GO" id="GO:0016491">
    <property type="term" value="F:oxidoreductase activity"/>
    <property type="evidence" value="ECO:0007669"/>
    <property type="project" value="UniProtKB-KW"/>
</dbReference>
<dbReference type="PANTHER" id="PTHR43244">
    <property type="match status" value="1"/>
</dbReference>
<comment type="caution">
    <text evidence="3">The sequence shown here is derived from an EMBL/GenBank/DDBJ whole genome shotgun (WGS) entry which is preliminary data.</text>
</comment>
<proteinExistence type="predicted"/>